<organism evidence="2 3">
    <name type="scientific">Purpureocillium lavendulum</name>
    <dbReference type="NCBI Taxonomy" id="1247861"/>
    <lineage>
        <taxon>Eukaryota</taxon>
        <taxon>Fungi</taxon>
        <taxon>Dikarya</taxon>
        <taxon>Ascomycota</taxon>
        <taxon>Pezizomycotina</taxon>
        <taxon>Sordariomycetes</taxon>
        <taxon>Hypocreomycetidae</taxon>
        <taxon>Hypocreales</taxon>
        <taxon>Ophiocordycipitaceae</taxon>
        <taxon>Purpureocillium</taxon>
    </lineage>
</organism>
<dbReference type="Proteomes" id="UP001163105">
    <property type="component" value="Unassembled WGS sequence"/>
</dbReference>
<comment type="caution">
    <text evidence="2">The sequence shown here is derived from an EMBL/GenBank/DDBJ whole genome shotgun (WGS) entry which is preliminary data.</text>
</comment>
<keyword evidence="3" id="KW-1185">Reference proteome</keyword>
<evidence type="ECO:0000313" key="2">
    <source>
        <dbReference type="EMBL" id="KAJ6440247.1"/>
    </source>
</evidence>
<sequence length="526" mass="59741">MFEQGISNATFQVTSGAICFGSLNDILRGAAATIQVGPSPRPQPSGTIRVQPMEHNIGARNGSWNTFPLLDVKSSSVEGWFAAHSDVDPLNELHKILRVSGSPYEPDHGDGWNTDKTKEQGVFVINRYDWGRWCDNEVTRAEAQEGDEDVGANTNTLGLADYAHGAECVRRWTQDKPSQRTALLSCVWMFIPQAEYMFGRLGLDEEYKEARSFLFFTQRTDFFKTKFPGQNQPLRRYEKIIDIVQRDFREGKDQSGVKRLRDMYAPTSPDPSPKMRNHWDASQPPDKPSLLGPYDANEYIFNEADMDILFAHRPVITGAYLEELTGRKYHTFTAERRKTALVIDPWKSEVVVLLNEAILSYLEYFVFPLRRHILPSEVGPALFPNSTLHMQPNGTVGGRTYRTYSDVLLSVFNGTWSQETAGLRLEPISNRVQAFLNRRSTDSPVSFNEECLTGFARVAARLFTDTIDWADAMALDAQYPRMEVPGSEDCYILPTYARMVIYQNDGLLDRFMYSAYFWHGSGTETM</sequence>
<evidence type="ECO:0000313" key="3">
    <source>
        <dbReference type="Proteomes" id="UP001163105"/>
    </source>
</evidence>
<dbReference type="EMBL" id="JAQHRD010000005">
    <property type="protein sequence ID" value="KAJ6440247.1"/>
    <property type="molecule type" value="Genomic_DNA"/>
</dbReference>
<name>A0AB34FM64_9HYPO</name>
<feature type="region of interest" description="Disordered" evidence="1">
    <location>
        <begin position="259"/>
        <end position="289"/>
    </location>
</feature>
<reference evidence="2" key="1">
    <citation type="submission" date="2023-01" db="EMBL/GenBank/DDBJ databases">
        <title>The growth and conidiation of Purpureocillium lavendulum are regulated by nitrogen source and histone H3K14 acetylation.</title>
        <authorList>
            <person name="Tang P."/>
            <person name="Han J."/>
            <person name="Zhang C."/>
            <person name="Tang P."/>
            <person name="Qi F."/>
            <person name="Zhang K."/>
            <person name="Liang L."/>
        </authorList>
    </citation>
    <scope>NUCLEOTIDE SEQUENCE</scope>
    <source>
        <strain evidence="2">YMF1.00683</strain>
    </source>
</reference>
<dbReference type="AlphaFoldDB" id="A0AB34FM64"/>
<protein>
    <submittedName>
        <fullName evidence="2">Pre-mRNA splicing factor slt11</fullName>
    </submittedName>
</protein>
<proteinExistence type="predicted"/>
<gene>
    <name evidence="2" type="ORF">O9K51_06037</name>
</gene>
<evidence type="ECO:0000256" key="1">
    <source>
        <dbReference type="SAM" id="MobiDB-lite"/>
    </source>
</evidence>
<accession>A0AB34FM64</accession>